<name>A0ABS3G728_9FLAO</name>
<proteinExistence type="predicted"/>
<dbReference type="EMBL" id="JAFLNL010000006">
    <property type="protein sequence ID" value="MBO0354656.1"/>
    <property type="molecule type" value="Genomic_DNA"/>
</dbReference>
<organism evidence="1 2">
    <name type="scientific">Flagellimonas aurea</name>
    <dbReference type="NCBI Taxonomy" id="2915619"/>
    <lineage>
        <taxon>Bacteria</taxon>
        <taxon>Pseudomonadati</taxon>
        <taxon>Bacteroidota</taxon>
        <taxon>Flavobacteriia</taxon>
        <taxon>Flavobacteriales</taxon>
        <taxon>Flavobacteriaceae</taxon>
        <taxon>Flagellimonas</taxon>
    </lineage>
</organism>
<sequence>MIDKIVAEKWHTGDKISEHIEEIKFEEFDNSTKDKILTELFNIQIRMVDDGEETDSYWHL</sequence>
<comment type="caution">
    <text evidence="1">The sequence shown here is derived from an EMBL/GenBank/DDBJ whole genome shotgun (WGS) entry which is preliminary data.</text>
</comment>
<accession>A0ABS3G728</accession>
<reference evidence="1 2" key="1">
    <citation type="submission" date="2021-03" db="EMBL/GenBank/DDBJ databases">
        <title>Muricauda lutimaris sp. nov. and Muricauda ruestringensis sp. nov, two marine members of the Flavobacteriaceae isolated from deep sea sediments of Western Pacific.</title>
        <authorList>
            <person name="Zhao S."/>
            <person name="Liu R."/>
        </authorList>
    </citation>
    <scope>NUCLEOTIDE SEQUENCE [LARGE SCALE GENOMIC DNA]</scope>
    <source>
        <strain evidence="1 2">BC31-1-A7</strain>
    </source>
</reference>
<evidence type="ECO:0000313" key="2">
    <source>
        <dbReference type="Proteomes" id="UP000664044"/>
    </source>
</evidence>
<dbReference type="RefSeq" id="WP_207033923.1">
    <property type="nucleotide sequence ID" value="NZ_JAFLNL010000006.1"/>
</dbReference>
<protein>
    <submittedName>
        <fullName evidence="1">Uncharacterized protein</fullName>
    </submittedName>
</protein>
<keyword evidence="2" id="KW-1185">Reference proteome</keyword>
<dbReference type="Proteomes" id="UP000664044">
    <property type="component" value="Unassembled WGS sequence"/>
</dbReference>
<evidence type="ECO:0000313" key="1">
    <source>
        <dbReference type="EMBL" id="MBO0354656.1"/>
    </source>
</evidence>
<gene>
    <name evidence="1" type="ORF">J0656_11580</name>
</gene>